<dbReference type="EMBL" id="LFMY01000012">
    <property type="protein sequence ID" value="OKL57365.1"/>
    <property type="molecule type" value="Genomic_DNA"/>
</dbReference>
<dbReference type="AlphaFoldDB" id="A0A225ASG3"/>
<dbReference type="InterPro" id="IPR053187">
    <property type="entry name" value="Notoamide_regulator"/>
</dbReference>
<evidence type="ECO:0000313" key="1">
    <source>
        <dbReference type="EMBL" id="OKL57365.1"/>
    </source>
</evidence>
<name>A0A225ASG3_TALAT</name>
<dbReference type="Proteomes" id="UP000214365">
    <property type="component" value="Unassembled WGS sequence"/>
</dbReference>
<accession>A0A225ASG3</accession>
<organism evidence="1 2">
    <name type="scientific">Talaromyces atroroseus</name>
    <dbReference type="NCBI Taxonomy" id="1441469"/>
    <lineage>
        <taxon>Eukaryota</taxon>
        <taxon>Fungi</taxon>
        <taxon>Dikarya</taxon>
        <taxon>Ascomycota</taxon>
        <taxon>Pezizomycotina</taxon>
        <taxon>Eurotiomycetes</taxon>
        <taxon>Eurotiomycetidae</taxon>
        <taxon>Eurotiales</taxon>
        <taxon>Trichocomaceae</taxon>
        <taxon>Talaromyces</taxon>
        <taxon>Talaromyces sect. Trachyspermi</taxon>
    </lineage>
</organism>
<dbReference type="OrthoDB" id="2593732at2759"/>
<dbReference type="PANTHER" id="PTHR47256:SF1">
    <property type="entry name" value="ZN(II)2CYS6 TRANSCRIPTION FACTOR (EUROFUNG)"/>
    <property type="match status" value="1"/>
</dbReference>
<comment type="caution">
    <text evidence="1">The sequence shown here is derived from an EMBL/GenBank/DDBJ whole genome shotgun (WGS) entry which is preliminary data.</text>
</comment>
<dbReference type="RefSeq" id="XP_020117486.1">
    <property type="nucleotide sequence ID" value="XM_020262324.1"/>
</dbReference>
<evidence type="ECO:0008006" key="3">
    <source>
        <dbReference type="Google" id="ProtNLM"/>
    </source>
</evidence>
<protein>
    <recommendedName>
        <fullName evidence="3">Transcription factor domain-containing protein</fullName>
    </recommendedName>
</protein>
<keyword evidence="2" id="KW-1185">Reference proteome</keyword>
<dbReference type="STRING" id="1441469.A0A225ASG3"/>
<dbReference type="CDD" id="cd12148">
    <property type="entry name" value="fungal_TF_MHR"/>
    <property type="match status" value="1"/>
</dbReference>
<dbReference type="GeneID" id="31007187"/>
<sequence>MDVLENDRRLLFRLLETLRTGQDSRVDELVNYIRSSASTDEVRQRLDHYLQQTEFGRTPQSTDMYVDREQSPEFQNRPSTILTETPEVIVSAKPWTTVTDDDAFVSQLIYLWLTWHLPWFHCIDQEIFVRAMQSENPQSPLCSPFLVNAILAEACFFSECFEACDGDTRTNGDRFYAEAKRLLDDEEGRFSIPQGLGVMFECIQAAEGIRTLRRRQARLVLETDMSTTDLGQLIDRIELGDVVWDIASFLFREKRDYTQADLVDAVQGWHTRLSQCWEMRARCIDCEKDPLPGNLTLSMYYHSTIITIYAFL</sequence>
<gene>
    <name evidence="1" type="ORF">UA08_07431</name>
</gene>
<reference evidence="1 2" key="1">
    <citation type="submission" date="2015-06" db="EMBL/GenBank/DDBJ databases">
        <title>Talaromyces atroroseus IBT 11181 draft genome.</title>
        <authorList>
            <person name="Rasmussen K.B."/>
            <person name="Rasmussen S."/>
            <person name="Petersen B."/>
            <person name="Sicheritz-Ponten T."/>
            <person name="Mortensen U.H."/>
            <person name="Thrane U."/>
        </authorList>
    </citation>
    <scope>NUCLEOTIDE SEQUENCE [LARGE SCALE GENOMIC DNA]</scope>
    <source>
        <strain evidence="1 2">IBT 11181</strain>
    </source>
</reference>
<dbReference type="PANTHER" id="PTHR47256">
    <property type="entry name" value="ZN(II)2CYS6 TRANSCRIPTION FACTOR (EUROFUNG)-RELATED"/>
    <property type="match status" value="1"/>
</dbReference>
<proteinExistence type="predicted"/>
<evidence type="ECO:0000313" key="2">
    <source>
        <dbReference type="Proteomes" id="UP000214365"/>
    </source>
</evidence>